<name>A0A9X0DDW0_9HELO</name>
<proteinExistence type="predicted"/>
<accession>A0A9X0DDW0</accession>
<keyword evidence="3" id="KW-1185">Reference proteome</keyword>
<gene>
    <name evidence="2" type="ORF">OCU04_013136</name>
</gene>
<evidence type="ECO:0000313" key="2">
    <source>
        <dbReference type="EMBL" id="KAJ8057962.1"/>
    </source>
</evidence>
<comment type="caution">
    <text evidence="2">The sequence shown here is derived from an EMBL/GenBank/DDBJ whole genome shotgun (WGS) entry which is preliminary data.</text>
</comment>
<evidence type="ECO:0000313" key="3">
    <source>
        <dbReference type="Proteomes" id="UP001152300"/>
    </source>
</evidence>
<dbReference type="Proteomes" id="UP001152300">
    <property type="component" value="Unassembled WGS sequence"/>
</dbReference>
<reference evidence="2" key="1">
    <citation type="submission" date="2022-11" db="EMBL/GenBank/DDBJ databases">
        <title>Genome Resource of Sclerotinia nivalis Strain SnTB1, a Plant Pathogen Isolated from American Ginseng.</title>
        <authorList>
            <person name="Fan S."/>
        </authorList>
    </citation>
    <scope>NUCLEOTIDE SEQUENCE</scope>
    <source>
        <strain evidence="2">SnTB1</strain>
    </source>
</reference>
<dbReference type="AlphaFoldDB" id="A0A9X0DDW0"/>
<evidence type="ECO:0000256" key="1">
    <source>
        <dbReference type="SAM" id="MobiDB-lite"/>
    </source>
</evidence>
<feature type="region of interest" description="Disordered" evidence="1">
    <location>
        <begin position="1"/>
        <end position="25"/>
    </location>
</feature>
<organism evidence="2 3">
    <name type="scientific">Sclerotinia nivalis</name>
    <dbReference type="NCBI Taxonomy" id="352851"/>
    <lineage>
        <taxon>Eukaryota</taxon>
        <taxon>Fungi</taxon>
        <taxon>Dikarya</taxon>
        <taxon>Ascomycota</taxon>
        <taxon>Pezizomycotina</taxon>
        <taxon>Leotiomycetes</taxon>
        <taxon>Helotiales</taxon>
        <taxon>Sclerotiniaceae</taxon>
        <taxon>Sclerotinia</taxon>
    </lineage>
</organism>
<dbReference type="EMBL" id="JAPEIS010000018">
    <property type="protein sequence ID" value="KAJ8057962.1"/>
    <property type="molecule type" value="Genomic_DNA"/>
</dbReference>
<dbReference type="OrthoDB" id="3551419at2759"/>
<protein>
    <submittedName>
        <fullName evidence="2">Uncharacterized protein</fullName>
    </submittedName>
</protein>
<sequence>MAHNRSTSPAIADQPSGDEITSPPSDWKSFFPLEYPAYPTNDVNFDEWTDYAAYCGLGPEPQLLNLLSNEDHASLDIKYFTPQPAKPVTSKNLPTGVSKMQVQLGIHSFEVTAAQPTKPASLIVKLKLPTDKVTKILSLPQAAENPQARDIGEIGENKKPALRNTKVPCRH</sequence>